<reference evidence="2" key="1">
    <citation type="submission" date="2006-10" db="EMBL/GenBank/DDBJ databases">
        <authorList>
            <person name="Amadeo P."/>
            <person name="Zhao Q."/>
            <person name="Wortman J."/>
            <person name="Fraser-Liggett C."/>
            <person name="Carlton J."/>
        </authorList>
    </citation>
    <scope>NUCLEOTIDE SEQUENCE</scope>
    <source>
        <strain evidence="2">G3</strain>
    </source>
</reference>
<sequence length="488" mass="54900">MEGIELASTNEPSMIGPEIISLSTASLEVQVSTEVSLSDPLFPFSQSFQARSRKEKEQLFLKAFEDQVNFIRTKELRSENSLGKSPITQEAIDNLTTSRQKFYDQADTKNNRIAITKTTTESSTNPAPRVQVTTTPTFDPLLNTNYESQYSLMDRFKDVISKILIEKRAKTRAQKVLQRILVAPSTPQNTQSTANFSTFTAESLLTVNVKCVKQPLKFTNPSDPVSIEPPECIIEPNKIEKSIQPYKPGLVERFQLTQFPRTECSAFTPIPIPPPQSFPGVQEEQPVKERKEPIIPENSLSNPLPNKDIMPVTPLPIATNYSRDIRFFNFDPIFDLRAKPAELPPLPNEIGQASILAMPLKNYEPMFIGYKDKTDVAPFTFTGFSKIKLPSMNGPNLADMAEMDPDDDIDQLEIKPNVRPTSDFITKPLPTNNKSHAIAEGIISSQENWIKRQKEGAQTVYTSLTNLNSLMRDKNLEIVTQDLAEFLR</sequence>
<organism evidence="2 3">
    <name type="scientific">Trichomonas vaginalis (strain ATCC PRA-98 / G3)</name>
    <dbReference type="NCBI Taxonomy" id="412133"/>
    <lineage>
        <taxon>Eukaryota</taxon>
        <taxon>Metamonada</taxon>
        <taxon>Parabasalia</taxon>
        <taxon>Trichomonadida</taxon>
        <taxon>Trichomonadidae</taxon>
        <taxon>Trichomonas</taxon>
    </lineage>
</organism>
<reference evidence="2" key="2">
    <citation type="journal article" date="2007" name="Science">
        <title>Draft genome sequence of the sexually transmitted pathogen Trichomonas vaginalis.</title>
        <authorList>
            <person name="Carlton J.M."/>
            <person name="Hirt R.P."/>
            <person name="Silva J.C."/>
            <person name="Delcher A.L."/>
            <person name="Schatz M."/>
            <person name="Zhao Q."/>
            <person name="Wortman J.R."/>
            <person name="Bidwell S.L."/>
            <person name="Alsmark U.C.M."/>
            <person name="Besteiro S."/>
            <person name="Sicheritz-Ponten T."/>
            <person name="Noel C.J."/>
            <person name="Dacks J.B."/>
            <person name="Foster P.G."/>
            <person name="Simillion C."/>
            <person name="Van de Peer Y."/>
            <person name="Miranda-Saavedra D."/>
            <person name="Barton G.J."/>
            <person name="Westrop G.D."/>
            <person name="Mueller S."/>
            <person name="Dessi D."/>
            <person name="Fiori P.L."/>
            <person name="Ren Q."/>
            <person name="Paulsen I."/>
            <person name="Zhang H."/>
            <person name="Bastida-Corcuera F.D."/>
            <person name="Simoes-Barbosa A."/>
            <person name="Brown M.T."/>
            <person name="Hayes R.D."/>
            <person name="Mukherjee M."/>
            <person name="Okumura C.Y."/>
            <person name="Schneider R."/>
            <person name="Smith A.J."/>
            <person name="Vanacova S."/>
            <person name="Villalvazo M."/>
            <person name="Haas B.J."/>
            <person name="Pertea M."/>
            <person name="Feldblyum T.V."/>
            <person name="Utterback T.R."/>
            <person name="Shu C.L."/>
            <person name="Osoegawa K."/>
            <person name="de Jong P.J."/>
            <person name="Hrdy I."/>
            <person name="Horvathova L."/>
            <person name="Zubacova Z."/>
            <person name="Dolezal P."/>
            <person name="Malik S.B."/>
            <person name="Logsdon J.M. Jr."/>
            <person name="Henze K."/>
            <person name="Gupta A."/>
            <person name="Wang C.C."/>
            <person name="Dunne R.L."/>
            <person name="Upcroft J.A."/>
            <person name="Upcroft P."/>
            <person name="White O."/>
            <person name="Salzberg S.L."/>
            <person name="Tang P."/>
            <person name="Chiu C.-H."/>
            <person name="Lee Y.-S."/>
            <person name="Embley T.M."/>
            <person name="Coombs G.H."/>
            <person name="Mottram J.C."/>
            <person name="Tachezy J."/>
            <person name="Fraser-Liggett C.M."/>
            <person name="Johnson P.J."/>
        </authorList>
    </citation>
    <scope>NUCLEOTIDE SEQUENCE [LARGE SCALE GENOMIC DNA]</scope>
    <source>
        <strain evidence="2">G3</strain>
    </source>
</reference>
<protein>
    <submittedName>
        <fullName evidence="2">Uncharacterized protein</fullName>
    </submittedName>
</protein>
<evidence type="ECO:0000313" key="3">
    <source>
        <dbReference type="Proteomes" id="UP000001542"/>
    </source>
</evidence>
<dbReference type="RefSeq" id="XP_001581456.1">
    <property type="nucleotide sequence ID" value="XM_001581406.1"/>
</dbReference>
<keyword evidence="3" id="KW-1185">Reference proteome</keyword>
<gene>
    <name evidence="2" type="ORF">TVAG_110830</name>
</gene>
<dbReference type="InParanoid" id="A2DGT3"/>
<dbReference type="EMBL" id="DS113198">
    <property type="protein sequence ID" value="EAY20470.1"/>
    <property type="molecule type" value="Genomic_DNA"/>
</dbReference>
<feature type="region of interest" description="Disordered" evidence="1">
    <location>
        <begin position="286"/>
        <end position="307"/>
    </location>
</feature>
<dbReference type="AlphaFoldDB" id="A2DGT3"/>
<dbReference type="OrthoDB" id="10538376at2759"/>
<dbReference type="KEGG" id="tva:5466008"/>
<proteinExistence type="predicted"/>
<dbReference type="VEuPathDB" id="TrichDB:TVAGG3_0997030"/>
<name>A2DGT3_TRIV3</name>
<accession>A2DGT3</accession>
<dbReference type="Proteomes" id="UP000001542">
    <property type="component" value="Unassembled WGS sequence"/>
</dbReference>
<dbReference type="VEuPathDB" id="TrichDB:TVAG_110830"/>
<evidence type="ECO:0000313" key="2">
    <source>
        <dbReference type="EMBL" id="EAY20470.1"/>
    </source>
</evidence>
<evidence type="ECO:0000256" key="1">
    <source>
        <dbReference type="SAM" id="MobiDB-lite"/>
    </source>
</evidence>